<protein>
    <submittedName>
        <fullName evidence="1">Uncharacterized protein</fullName>
    </submittedName>
</protein>
<proteinExistence type="predicted"/>
<gene>
    <name evidence="1" type="ORF">M977_03299</name>
</gene>
<organism evidence="1 2">
    <name type="scientific">Buttiauxella gaviniae ATCC 51604</name>
    <dbReference type="NCBI Taxonomy" id="1354253"/>
    <lineage>
        <taxon>Bacteria</taxon>
        <taxon>Pseudomonadati</taxon>
        <taxon>Pseudomonadota</taxon>
        <taxon>Gammaproteobacteria</taxon>
        <taxon>Enterobacterales</taxon>
        <taxon>Enterobacteriaceae</taxon>
        <taxon>Buttiauxella</taxon>
    </lineage>
</organism>
<dbReference type="Proteomes" id="UP000078504">
    <property type="component" value="Unassembled WGS sequence"/>
</dbReference>
<dbReference type="RefSeq" id="WP_167351098.1">
    <property type="nucleotide sequence ID" value="NZ_LXEP01000031.1"/>
</dbReference>
<dbReference type="EMBL" id="LXEP01000031">
    <property type="protein sequence ID" value="OAT18383.1"/>
    <property type="molecule type" value="Genomic_DNA"/>
</dbReference>
<dbReference type="AlphaFoldDB" id="A0A1B7HRW9"/>
<name>A0A1B7HRW9_9ENTR</name>
<accession>A0A1B7HRW9</accession>
<evidence type="ECO:0000313" key="1">
    <source>
        <dbReference type="EMBL" id="OAT18383.1"/>
    </source>
</evidence>
<dbReference type="PATRIC" id="fig|1354253.4.peg.3353"/>
<reference evidence="1 2" key="1">
    <citation type="submission" date="2016-04" db="EMBL/GenBank/DDBJ databases">
        <title>ATOL: Assembling a taxonomically balanced genome-scale reconstruction of the evolutionary history of the Enterobacteriaceae.</title>
        <authorList>
            <person name="Plunkett G.III."/>
            <person name="Neeno-Eckwall E.C."/>
            <person name="Glasner J.D."/>
            <person name="Perna N.T."/>
        </authorList>
    </citation>
    <scope>NUCLEOTIDE SEQUENCE [LARGE SCALE GENOMIC DNA]</scope>
    <source>
        <strain evidence="1 2">ATCC 51604</strain>
    </source>
</reference>
<evidence type="ECO:0000313" key="2">
    <source>
        <dbReference type="Proteomes" id="UP000078504"/>
    </source>
</evidence>
<comment type="caution">
    <text evidence="1">The sequence shown here is derived from an EMBL/GenBank/DDBJ whole genome shotgun (WGS) entry which is preliminary data.</text>
</comment>
<sequence>MNTTKRFLMQLKAQFEREEKAHKLLGLIWLSPQQRYEILKEIMLPVALK</sequence>